<dbReference type="OrthoDB" id="9787933at2"/>
<sequence length="276" mass="29629">MDLCAGFDGPHPHHVDLRLPPAARPTVSRQAHHRPALDAVHASWHGRRPHRHRRVAPLARRVVSAFVDIPSPGWPLTFGEAGNPSIVIIHDRFGRLPYLESYATALASRGFFVVVPDLFNGLATIDAPSADELRDAMDLGFALATLDDAIALGRNGTSKVGIIGFEIGGWLALQAAQAGSADAVVSYAGGLTENEPGILPCPVLLNYSDLGDWGTGTEADLFVSRLKEMGTPVTRHTYVGTNDIFANATLVERLDKNAAALAFARSTNFLQEQLVD</sequence>
<gene>
    <name evidence="2" type="ORF">B7R54_18435</name>
</gene>
<feature type="domain" description="Dienelactone hydrolase" evidence="1">
    <location>
        <begin position="83"/>
        <end position="272"/>
    </location>
</feature>
<dbReference type="PANTHER" id="PTHR46623:SF6">
    <property type="entry name" value="ALPHA_BETA-HYDROLASES SUPERFAMILY PROTEIN"/>
    <property type="match status" value="1"/>
</dbReference>
<dbReference type="Gene3D" id="3.40.50.1820">
    <property type="entry name" value="alpha/beta hydrolase"/>
    <property type="match status" value="1"/>
</dbReference>
<dbReference type="EMBL" id="NBWZ01000001">
    <property type="protein sequence ID" value="RFA10967.1"/>
    <property type="molecule type" value="Genomic_DNA"/>
</dbReference>
<accession>A0A3E0VQ27</accession>
<proteinExistence type="predicted"/>
<dbReference type="Pfam" id="PF01738">
    <property type="entry name" value="DLH"/>
    <property type="match status" value="1"/>
</dbReference>
<dbReference type="Proteomes" id="UP000256486">
    <property type="component" value="Unassembled WGS sequence"/>
</dbReference>
<evidence type="ECO:0000313" key="3">
    <source>
        <dbReference type="Proteomes" id="UP000256486"/>
    </source>
</evidence>
<keyword evidence="3" id="KW-1185">Reference proteome</keyword>
<reference evidence="2 3" key="1">
    <citation type="submission" date="2017-04" db="EMBL/GenBank/DDBJ databases">
        <title>Comparative genome analysis of Subtercola boreus.</title>
        <authorList>
            <person name="Cho Y.-J."/>
            <person name="Cho A."/>
            <person name="Kim O.-S."/>
            <person name="Lee J.-I."/>
        </authorList>
    </citation>
    <scope>NUCLEOTIDE SEQUENCE [LARGE SCALE GENOMIC DNA]</scope>
    <source>
        <strain evidence="2 3">K300</strain>
    </source>
</reference>
<dbReference type="InterPro" id="IPR002925">
    <property type="entry name" value="Dienelactn_hydro"/>
</dbReference>
<comment type="caution">
    <text evidence="2">The sequence shown here is derived from an EMBL/GenBank/DDBJ whole genome shotgun (WGS) entry which is preliminary data.</text>
</comment>
<dbReference type="PANTHER" id="PTHR46623">
    <property type="entry name" value="CARBOXYMETHYLENEBUTENOLIDASE-RELATED"/>
    <property type="match status" value="1"/>
</dbReference>
<organism evidence="2 3">
    <name type="scientific">Subtercola boreus</name>
    <dbReference type="NCBI Taxonomy" id="120213"/>
    <lineage>
        <taxon>Bacteria</taxon>
        <taxon>Bacillati</taxon>
        <taxon>Actinomycetota</taxon>
        <taxon>Actinomycetes</taxon>
        <taxon>Micrococcales</taxon>
        <taxon>Microbacteriaceae</taxon>
        <taxon>Subtercola</taxon>
    </lineage>
</organism>
<protein>
    <recommendedName>
        <fullName evidence="1">Dienelactone hydrolase domain-containing protein</fullName>
    </recommendedName>
</protein>
<dbReference type="AlphaFoldDB" id="A0A3E0VQ27"/>
<dbReference type="InterPro" id="IPR029058">
    <property type="entry name" value="AB_hydrolase_fold"/>
</dbReference>
<dbReference type="InterPro" id="IPR051049">
    <property type="entry name" value="Dienelactone_hydrolase-like"/>
</dbReference>
<name>A0A3E0VQ27_9MICO</name>
<evidence type="ECO:0000313" key="2">
    <source>
        <dbReference type="EMBL" id="RFA10967.1"/>
    </source>
</evidence>
<dbReference type="GO" id="GO:0016787">
    <property type="term" value="F:hydrolase activity"/>
    <property type="evidence" value="ECO:0007669"/>
    <property type="project" value="InterPro"/>
</dbReference>
<dbReference type="SUPFAM" id="SSF53474">
    <property type="entry name" value="alpha/beta-Hydrolases"/>
    <property type="match status" value="1"/>
</dbReference>
<evidence type="ECO:0000259" key="1">
    <source>
        <dbReference type="Pfam" id="PF01738"/>
    </source>
</evidence>